<gene>
    <name evidence="2" type="ORF">NDU88_008686</name>
</gene>
<protein>
    <submittedName>
        <fullName evidence="2">Uncharacterized protein</fullName>
    </submittedName>
</protein>
<reference evidence="2" key="1">
    <citation type="journal article" date="2022" name="bioRxiv">
        <title>Sequencing and chromosome-scale assembly of the giantPleurodeles waltlgenome.</title>
        <authorList>
            <person name="Brown T."/>
            <person name="Elewa A."/>
            <person name="Iarovenko S."/>
            <person name="Subramanian E."/>
            <person name="Araus A.J."/>
            <person name="Petzold A."/>
            <person name="Susuki M."/>
            <person name="Suzuki K.-i.T."/>
            <person name="Hayashi T."/>
            <person name="Toyoda A."/>
            <person name="Oliveira C."/>
            <person name="Osipova E."/>
            <person name="Leigh N.D."/>
            <person name="Simon A."/>
            <person name="Yun M.H."/>
        </authorList>
    </citation>
    <scope>NUCLEOTIDE SEQUENCE</scope>
    <source>
        <strain evidence="2">20211129_DDA</strain>
        <tissue evidence="2">Liver</tissue>
    </source>
</reference>
<feature type="compositionally biased region" description="Basic and acidic residues" evidence="1">
    <location>
        <begin position="34"/>
        <end position="43"/>
    </location>
</feature>
<name>A0AAV7NYN7_PLEWA</name>
<evidence type="ECO:0000256" key="1">
    <source>
        <dbReference type="SAM" id="MobiDB-lite"/>
    </source>
</evidence>
<evidence type="ECO:0000313" key="3">
    <source>
        <dbReference type="Proteomes" id="UP001066276"/>
    </source>
</evidence>
<organism evidence="2 3">
    <name type="scientific">Pleurodeles waltl</name>
    <name type="common">Iberian ribbed newt</name>
    <dbReference type="NCBI Taxonomy" id="8319"/>
    <lineage>
        <taxon>Eukaryota</taxon>
        <taxon>Metazoa</taxon>
        <taxon>Chordata</taxon>
        <taxon>Craniata</taxon>
        <taxon>Vertebrata</taxon>
        <taxon>Euteleostomi</taxon>
        <taxon>Amphibia</taxon>
        <taxon>Batrachia</taxon>
        <taxon>Caudata</taxon>
        <taxon>Salamandroidea</taxon>
        <taxon>Salamandridae</taxon>
        <taxon>Pleurodelinae</taxon>
        <taxon>Pleurodeles</taxon>
    </lineage>
</organism>
<accession>A0AAV7NYN7</accession>
<feature type="region of interest" description="Disordered" evidence="1">
    <location>
        <begin position="1"/>
        <end position="44"/>
    </location>
</feature>
<keyword evidence="3" id="KW-1185">Reference proteome</keyword>
<proteinExistence type="predicted"/>
<dbReference type="Proteomes" id="UP001066276">
    <property type="component" value="Chromosome 8"/>
</dbReference>
<dbReference type="EMBL" id="JANPWB010000012">
    <property type="protein sequence ID" value="KAJ1120521.1"/>
    <property type="molecule type" value="Genomic_DNA"/>
</dbReference>
<comment type="caution">
    <text evidence="2">The sequence shown here is derived from an EMBL/GenBank/DDBJ whole genome shotgun (WGS) entry which is preliminary data.</text>
</comment>
<sequence length="98" mass="10829">MDPGGGEQTCARSKFKMTRNELDAPHCLGPSARPPRDNQRSEEELTGVRGLMSLHKAPRGVMWASQEFNKKSQARAEPRVWLGSTCLCMSQALNIVGM</sequence>
<evidence type="ECO:0000313" key="2">
    <source>
        <dbReference type="EMBL" id="KAJ1120521.1"/>
    </source>
</evidence>
<dbReference type="AlphaFoldDB" id="A0AAV7NYN7"/>